<organism evidence="1 2">
    <name type="scientific">Paramagnetospirillum caucaseum</name>
    <dbReference type="NCBI Taxonomy" id="1244869"/>
    <lineage>
        <taxon>Bacteria</taxon>
        <taxon>Pseudomonadati</taxon>
        <taxon>Pseudomonadota</taxon>
        <taxon>Alphaproteobacteria</taxon>
        <taxon>Rhodospirillales</taxon>
        <taxon>Magnetospirillaceae</taxon>
        <taxon>Paramagnetospirillum</taxon>
    </lineage>
</organism>
<reference evidence="1 2" key="1">
    <citation type="journal article" date="2014" name="Genome Announc.">
        <title>Draft Genome Sequence of Magnetospirillum sp. Strain SO-1, a Freshwater Magnetotactic Bacterium Isolated from the Ol'khovka River, Russia.</title>
        <authorList>
            <person name="Grouzdev D.S."/>
            <person name="Dziuba M.V."/>
            <person name="Sukhacheva M.S."/>
            <person name="Mardanov A.V."/>
            <person name="Beletskiy A.V."/>
            <person name="Kuznetsov B.B."/>
            <person name="Skryabin K.G."/>
        </authorList>
    </citation>
    <scope>NUCLEOTIDE SEQUENCE [LARGE SCALE GENOMIC DNA]</scope>
    <source>
        <strain evidence="1 2">SO-1</strain>
    </source>
</reference>
<dbReference type="EMBL" id="AONQ01000027">
    <property type="protein sequence ID" value="EME69820.1"/>
    <property type="molecule type" value="Genomic_DNA"/>
</dbReference>
<dbReference type="PATRIC" id="fig|1244869.3.peg.2347"/>
<comment type="caution">
    <text evidence="1">The sequence shown here is derived from an EMBL/GenBank/DDBJ whole genome shotgun (WGS) entry which is preliminary data.</text>
</comment>
<gene>
    <name evidence="1" type="ORF">H261_11650</name>
</gene>
<dbReference type="STRING" id="1244869.H261_11650"/>
<dbReference type="AlphaFoldDB" id="M2Z672"/>
<evidence type="ECO:0000313" key="1">
    <source>
        <dbReference type="EMBL" id="EME69820.1"/>
    </source>
</evidence>
<dbReference type="RefSeq" id="WP_008617640.1">
    <property type="nucleotide sequence ID" value="NZ_AONQ01000027.1"/>
</dbReference>
<keyword evidence="2" id="KW-1185">Reference proteome</keyword>
<protein>
    <submittedName>
        <fullName evidence="1">Uncharacterized protein</fullName>
    </submittedName>
</protein>
<dbReference type="OrthoDB" id="7353928at2"/>
<proteinExistence type="predicted"/>
<accession>M2Z672</accession>
<dbReference type="Proteomes" id="UP000011744">
    <property type="component" value="Unassembled WGS sequence"/>
</dbReference>
<name>M2Z672_9PROT</name>
<evidence type="ECO:0000313" key="2">
    <source>
        <dbReference type="Proteomes" id="UP000011744"/>
    </source>
</evidence>
<sequence length="136" mass="14466">MKHEISAAQVVSARASDTGDAVRLVLADESGEEHVVILPLDQLALLSAWLEQAGRVPAEEAPQPVDGASSSLPAQSVERWTIQPEADDEHILLGFKLAKGAEMSLRMHRSGVAAYAKALTSMLGRLLPAPPSKAKH</sequence>